<evidence type="ECO:0000256" key="1">
    <source>
        <dbReference type="ARBA" id="ARBA00004496"/>
    </source>
</evidence>
<dbReference type="GO" id="GO:0005737">
    <property type="term" value="C:cytoplasm"/>
    <property type="evidence" value="ECO:0007669"/>
    <property type="project" value="UniProtKB-SubCell"/>
</dbReference>
<comment type="subcellular location">
    <subcellularLocation>
        <location evidence="1">Cytoplasm</location>
    </subcellularLocation>
</comment>
<evidence type="ECO:0000313" key="11">
    <source>
        <dbReference type="EMBL" id="RIE06779.1"/>
    </source>
</evidence>
<dbReference type="GO" id="GO:0046872">
    <property type="term" value="F:metal ion binding"/>
    <property type="evidence" value="ECO:0007669"/>
    <property type="project" value="UniProtKB-KW"/>
</dbReference>
<comment type="caution">
    <text evidence="11">The sequence shown here is derived from an EMBL/GenBank/DDBJ whole genome shotgun (WGS) entry which is preliminary data.</text>
</comment>
<keyword evidence="6" id="KW-0479">Metal-binding</keyword>
<comment type="similarity">
    <text evidence="2">Belongs to the TsaE family.</text>
</comment>
<keyword evidence="5" id="KW-0819">tRNA processing</keyword>
<evidence type="ECO:0000256" key="9">
    <source>
        <dbReference type="ARBA" id="ARBA00022842"/>
    </source>
</evidence>
<dbReference type="EMBL" id="QXIS01000004">
    <property type="protein sequence ID" value="RIE06779.1"/>
    <property type="molecule type" value="Genomic_DNA"/>
</dbReference>
<dbReference type="GO" id="GO:0005524">
    <property type="term" value="F:ATP binding"/>
    <property type="evidence" value="ECO:0007669"/>
    <property type="project" value="UniProtKB-KW"/>
</dbReference>
<dbReference type="GO" id="GO:0016740">
    <property type="term" value="F:transferase activity"/>
    <property type="evidence" value="ECO:0007669"/>
    <property type="project" value="UniProtKB-KW"/>
</dbReference>
<reference evidence="11 12" key="1">
    <citation type="submission" date="2018-09" db="EMBL/GenBank/DDBJ databases">
        <title>Discovery and Ecogenomic Context for Candidatus Cryosericales, a Global Caldiserica Order Active in Thawing Permafrost.</title>
        <authorList>
            <person name="Martinez M.A."/>
            <person name="Woodcroft B.J."/>
            <person name="Ignacio Espinoza J.C."/>
            <person name="Zayed A."/>
            <person name="Singleton C.M."/>
            <person name="Boyd J."/>
            <person name="Li Y.-F."/>
            <person name="Purvine S."/>
            <person name="Maughan H."/>
            <person name="Hodgkins S.B."/>
            <person name="Anderson D."/>
            <person name="Sederholm M."/>
            <person name="Temperton B."/>
            <person name="Saleska S.R."/>
            <person name="Tyson G.W."/>
            <person name="Rich V.I."/>
        </authorList>
    </citation>
    <scope>NUCLEOTIDE SEQUENCE [LARGE SCALE GENOMIC DNA]</scope>
    <source>
        <strain evidence="11 12">SMC7</strain>
    </source>
</reference>
<dbReference type="SUPFAM" id="SSF52540">
    <property type="entry name" value="P-loop containing nucleoside triphosphate hydrolases"/>
    <property type="match status" value="1"/>
</dbReference>
<keyword evidence="9" id="KW-0460">Magnesium</keyword>
<name>A0A398CZT4_9BACT</name>
<evidence type="ECO:0000256" key="2">
    <source>
        <dbReference type="ARBA" id="ARBA00007599"/>
    </source>
</evidence>
<dbReference type="Proteomes" id="UP000266328">
    <property type="component" value="Unassembled WGS sequence"/>
</dbReference>
<dbReference type="PANTHER" id="PTHR33540:SF2">
    <property type="entry name" value="TRNA THREONYLCARBAMOYLADENOSINE BIOSYNTHESIS PROTEIN TSAE"/>
    <property type="match status" value="1"/>
</dbReference>
<proteinExistence type="inferred from homology"/>
<dbReference type="Pfam" id="PF02367">
    <property type="entry name" value="TsaE"/>
    <property type="match status" value="1"/>
</dbReference>
<protein>
    <recommendedName>
        <fullName evidence="3">tRNA threonylcarbamoyladenosine biosynthesis protein TsaE</fullName>
    </recommendedName>
    <alternativeName>
        <fullName evidence="10">t(6)A37 threonylcarbamoyladenosine biosynthesis protein TsaE</fullName>
    </alternativeName>
</protein>
<organism evidence="11 12">
    <name type="scientific">Candidatus Cryosericum terrychapinii</name>
    <dbReference type="NCBI Taxonomy" id="2290919"/>
    <lineage>
        <taxon>Bacteria</taxon>
        <taxon>Pseudomonadati</taxon>
        <taxon>Caldisericota/Cryosericota group</taxon>
        <taxon>Candidatus Cryosericota</taxon>
        <taxon>Candidatus Cryosericia</taxon>
        <taxon>Candidatus Cryosericales</taxon>
        <taxon>Candidatus Cryosericaceae</taxon>
        <taxon>Candidatus Cryosericum</taxon>
    </lineage>
</organism>
<dbReference type="PANTHER" id="PTHR33540">
    <property type="entry name" value="TRNA THREONYLCARBAMOYLADENOSINE BIOSYNTHESIS PROTEIN TSAE"/>
    <property type="match status" value="1"/>
</dbReference>
<sequence length="174" mass="19463">MTYETCIEIPFLSRCHQSTEGIGILVGSCLLETLAQGNRGSLVVGLIGPLGAGKTVLTCALSVALGVDRASIASPTFVLERNYLGKEPVRHFDLYRIEDPRQLVEMGFEEELDKRGVTVIEWAERSGRFLEMYERIEVHFEVLGEEVRRIVLRDFYQPSIIARCFGVETGVSSH</sequence>
<keyword evidence="7" id="KW-0547">Nucleotide-binding</keyword>
<keyword evidence="4" id="KW-0963">Cytoplasm</keyword>
<dbReference type="AlphaFoldDB" id="A0A398CZT4"/>
<accession>A0A398CZT4</accession>
<gene>
    <name evidence="11" type="primary">tsaE</name>
    <name evidence="11" type="ORF">SMC7_00595</name>
</gene>
<dbReference type="InterPro" id="IPR027417">
    <property type="entry name" value="P-loop_NTPase"/>
</dbReference>
<keyword evidence="11" id="KW-0808">Transferase</keyword>
<evidence type="ECO:0000256" key="8">
    <source>
        <dbReference type="ARBA" id="ARBA00022840"/>
    </source>
</evidence>
<dbReference type="OrthoDB" id="9815896at2"/>
<evidence type="ECO:0000256" key="7">
    <source>
        <dbReference type="ARBA" id="ARBA00022741"/>
    </source>
</evidence>
<dbReference type="Gene3D" id="3.40.50.300">
    <property type="entry name" value="P-loop containing nucleotide triphosphate hydrolases"/>
    <property type="match status" value="1"/>
</dbReference>
<evidence type="ECO:0000256" key="3">
    <source>
        <dbReference type="ARBA" id="ARBA00019010"/>
    </source>
</evidence>
<evidence type="ECO:0000256" key="4">
    <source>
        <dbReference type="ARBA" id="ARBA00022490"/>
    </source>
</evidence>
<dbReference type="GO" id="GO:0002949">
    <property type="term" value="P:tRNA threonylcarbamoyladenosine modification"/>
    <property type="evidence" value="ECO:0007669"/>
    <property type="project" value="InterPro"/>
</dbReference>
<dbReference type="InterPro" id="IPR003442">
    <property type="entry name" value="T6A_TsaE"/>
</dbReference>
<keyword evidence="12" id="KW-1185">Reference proteome</keyword>
<evidence type="ECO:0000256" key="6">
    <source>
        <dbReference type="ARBA" id="ARBA00022723"/>
    </source>
</evidence>
<evidence type="ECO:0000256" key="10">
    <source>
        <dbReference type="ARBA" id="ARBA00032441"/>
    </source>
</evidence>
<evidence type="ECO:0000313" key="12">
    <source>
        <dbReference type="Proteomes" id="UP000266328"/>
    </source>
</evidence>
<dbReference type="NCBIfam" id="TIGR00150">
    <property type="entry name" value="T6A_YjeE"/>
    <property type="match status" value="1"/>
</dbReference>
<dbReference type="RefSeq" id="WP_119088448.1">
    <property type="nucleotide sequence ID" value="NZ_QXIS01000004.1"/>
</dbReference>
<evidence type="ECO:0000256" key="5">
    <source>
        <dbReference type="ARBA" id="ARBA00022694"/>
    </source>
</evidence>
<keyword evidence="8" id="KW-0067">ATP-binding</keyword>